<evidence type="ECO:0008006" key="2">
    <source>
        <dbReference type="Google" id="ProtNLM"/>
    </source>
</evidence>
<sequence length="306" mass="33485">MIDLASTIRVMMTIKKSSILLLLQSAAFCSFGSCLQALHSFGSSSVKVGHGTTQRTCLHALQSDEESATPERRAFFKTAFTTTLGLVMTSLPVSAEEGDLTSQMFNADGSLKEGIENEAKFRTVKFSIDPAAERVVCVDGVSPNKGSVQVSYELPLKWEDGENLYFDKSEGINSKACNRIIVYQAPGKVLVSQLEKATRIGIAKALDITDDLSEVKQADLIGGRTIVEDGQKYFQFDLGLAPKTCADSPDNLGLGFCPFESLYLLSGTVMDDRLYVFALQCDKSEWKRANAELRRVRSTFSVQQAV</sequence>
<gene>
    <name evidence="1" type="ORF">ACOF00016_LOCUS582</name>
</gene>
<organism evidence="1">
    <name type="scientific">Amphora coffeiformis</name>
    <dbReference type="NCBI Taxonomy" id="265554"/>
    <lineage>
        <taxon>Eukaryota</taxon>
        <taxon>Sar</taxon>
        <taxon>Stramenopiles</taxon>
        <taxon>Ochrophyta</taxon>
        <taxon>Bacillariophyta</taxon>
        <taxon>Bacillariophyceae</taxon>
        <taxon>Bacillariophycidae</taxon>
        <taxon>Thalassiophysales</taxon>
        <taxon>Catenulaceae</taxon>
        <taxon>Amphora</taxon>
    </lineage>
</organism>
<dbReference type="Gene3D" id="3.40.1000.10">
    <property type="entry name" value="Mog1/PsbP, alpha/beta/alpha sandwich"/>
    <property type="match status" value="1"/>
</dbReference>
<proteinExistence type="predicted"/>
<dbReference type="EMBL" id="HBIM01000670">
    <property type="protein sequence ID" value="CAE0402289.1"/>
    <property type="molecule type" value="Transcribed_RNA"/>
</dbReference>
<protein>
    <recommendedName>
        <fullName evidence="2">PsbP C-terminal domain-containing protein</fullName>
    </recommendedName>
</protein>
<accession>A0A7S3KZS0</accession>
<name>A0A7S3KZS0_9STRA</name>
<reference evidence="1" key="1">
    <citation type="submission" date="2021-01" db="EMBL/GenBank/DDBJ databases">
        <authorList>
            <person name="Corre E."/>
            <person name="Pelletier E."/>
            <person name="Niang G."/>
            <person name="Scheremetjew M."/>
            <person name="Finn R."/>
            <person name="Kale V."/>
            <person name="Holt S."/>
            <person name="Cochrane G."/>
            <person name="Meng A."/>
            <person name="Brown T."/>
            <person name="Cohen L."/>
        </authorList>
    </citation>
    <scope>NUCLEOTIDE SEQUENCE</scope>
    <source>
        <strain evidence="1">CCMP127</strain>
    </source>
</reference>
<evidence type="ECO:0000313" key="1">
    <source>
        <dbReference type="EMBL" id="CAE0402289.1"/>
    </source>
</evidence>
<dbReference type="AlphaFoldDB" id="A0A7S3KZS0"/>